<feature type="domain" description="EamA" evidence="2">
    <location>
        <begin position="4"/>
        <end position="134"/>
    </location>
</feature>
<evidence type="ECO:0000259" key="2">
    <source>
        <dbReference type="Pfam" id="PF00892"/>
    </source>
</evidence>
<evidence type="ECO:0000313" key="3">
    <source>
        <dbReference type="EMBL" id="GAA4503034.1"/>
    </source>
</evidence>
<name>A0ABP8QLH3_9GAMM</name>
<dbReference type="InterPro" id="IPR037185">
    <property type="entry name" value="EmrE-like"/>
</dbReference>
<dbReference type="PANTHER" id="PTHR22911">
    <property type="entry name" value="ACYL-MALONYL CONDENSING ENZYME-RELATED"/>
    <property type="match status" value="1"/>
</dbReference>
<feature type="domain" description="EamA" evidence="2">
    <location>
        <begin position="154"/>
        <end position="292"/>
    </location>
</feature>
<dbReference type="SUPFAM" id="SSF103481">
    <property type="entry name" value="Multidrug resistance efflux transporter EmrE"/>
    <property type="match status" value="2"/>
</dbReference>
<accession>A0ABP8QLH3</accession>
<feature type="transmembrane region" description="Helical" evidence="1">
    <location>
        <begin position="247"/>
        <end position="265"/>
    </location>
</feature>
<keyword evidence="1" id="KW-1133">Transmembrane helix</keyword>
<feature type="transmembrane region" description="Helical" evidence="1">
    <location>
        <begin position="38"/>
        <end position="57"/>
    </location>
</feature>
<evidence type="ECO:0000256" key="1">
    <source>
        <dbReference type="SAM" id="Phobius"/>
    </source>
</evidence>
<dbReference type="PANTHER" id="PTHR22911:SF137">
    <property type="entry name" value="SOLUTE CARRIER FAMILY 35 MEMBER G2-RELATED"/>
    <property type="match status" value="1"/>
</dbReference>
<dbReference type="InterPro" id="IPR000620">
    <property type="entry name" value="EamA_dom"/>
</dbReference>
<feature type="transmembrane region" description="Helical" evidence="1">
    <location>
        <begin position="63"/>
        <end position="83"/>
    </location>
</feature>
<gene>
    <name evidence="3" type="ORF">GCM10023095_28710</name>
</gene>
<keyword evidence="1" id="KW-0472">Membrane</keyword>
<comment type="caution">
    <text evidence="3">The sequence shown here is derived from an EMBL/GenBank/DDBJ whole genome shotgun (WGS) entry which is preliminary data.</text>
</comment>
<feature type="transmembrane region" description="Helical" evidence="1">
    <location>
        <begin position="6"/>
        <end position="26"/>
    </location>
</feature>
<dbReference type="RefSeq" id="WP_345014360.1">
    <property type="nucleotide sequence ID" value="NZ_BAABFC010000022.1"/>
</dbReference>
<feature type="transmembrane region" description="Helical" evidence="1">
    <location>
        <begin position="150"/>
        <end position="172"/>
    </location>
</feature>
<feature type="transmembrane region" description="Helical" evidence="1">
    <location>
        <begin position="95"/>
        <end position="112"/>
    </location>
</feature>
<feature type="transmembrane region" description="Helical" evidence="1">
    <location>
        <begin position="215"/>
        <end position="241"/>
    </location>
</feature>
<dbReference type="Proteomes" id="UP001501321">
    <property type="component" value="Unassembled WGS sequence"/>
</dbReference>
<feature type="transmembrane region" description="Helical" evidence="1">
    <location>
        <begin position="118"/>
        <end position="138"/>
    </location>
</feature>
<organism evidence="3 4">
    <name type="scientific">Pseudaeromonas paramecii</name>
    <dbReference type="NCBI Taxonomy" id="2138166"/>
    <lineage>
        <taxon>Bacteria</taxon>
        <taxon>Pseudomonadati</taxon>
        <taxon>Pseudomonadota</taxon>
        <taxon>Gammaproteobacteria</taxon>
        <taxon>Aeromonadales</taxon>
        <taxon>Aeromonadaceae</taxon>
        <taxon>Pseudaeromonas</taxon>
    </lineage>
</organism>
<keyword evidence="4" id="KW-1185">Reference proteome</keyword>
<proteinExistence type="predicted"/>
<protein>
    <submittedName>
        <fullName evidence="3">DMT family transporter</fullName>
    </submittedName>
</protein>
<dbReference type="Pfam" id="PF00892">
    <property type="entry name" value="EamA"/>
    <property type="match status" value="2"/>
</dbReference>
<feature type="transmembrane region" description="Helical" evidence="1">
    <location>
        <begin position="277"/>
        <end position="294"/>
    </location>
</feature>
<reference evidence="4" key="1">
    <citation type="journal article" date="2019" name="Int. J. Syst. Evol. Microbiol.">
        <title>The Global Catalogue of Microorganisms (GCM) 10K type strain sequencing project: providing services to taxonomists for standard genome sequencing and annotation.</title>
        <authorList>
            <consortium name="The Broad Institute Genomics Platform"/>
            <consortium name="The Broad Institute Genome Sequencing Center for Infectious Disease"/>
            <person name="Wu L."/>
            <person name="Ma J."/>
        </authorList>
    </citation>
    <scope>NUCLEOTIDE SEQUENCE [LARGE SCALE GENOMIC DNA]</scope>
    <source>
        <strain evidence="4">JCM 32226</strain>
    </source>
</reference>
<evidence type="ECO:0000313" key="4">
    <source>
        <dbReference type="Proteomes" id="UP001501321"/>
    </source>
</evidence>
<dbReference type="EMBL" id="BAABFC010000022">
    <property type="protein sequence ID" value="GAA4503034.1"/>
    <property type="molecule type" value="Genomic_DNA"/>
</dbReference>
<keyword evidence="1" id="KW-0812">Transmembrane</keyword>
<sequence>MHYELFALAAALLWAIASLLSVLPAAHLGAFAFSRYRMACVTAMLGAASLVTGGFAGLSLAQLGWMALSGLIGIFVGDTALYACLNRLGPRRAGLLFACNALFTALLGLWLFDERLGGWRLLGGGLIFVGVLLAIAFGRKHSATLEQIRHPLWLGVALGLLAALCQSLGSLIAKPVMSAGVDPVAASCTRMAAALLAHLLLRASGAPFARARQAINLRVLGVVALNGFLAMTLGMTLILLALKHGEVSLVAILSATTPVMLLPLLWGYTRQRPLPSAWAGAALVVAGTALILGMKA</sequence>